<dbReference type="Pfam" id="PF01757">
    <property type="entry name" value="Acyl_transf_3"/>
    <property type="match status" value="1"/>
</dbReference>
<feature type="transmembrane region" description="Helical" evidence="1">
    <location>
        <begin position="236"/>
        <end position="252"/>
    </location>
</feature>
<dbReference type="InterPro" id="IPR002656">
    <property type="entry name" value="Acyl_transf_3_dom"/>
</dbReference>
<organism evidence="4 5">
    <name type="scientific">Leclercia adecarboxylata</name>
    <dbReference type="NCBI Taxonomy" id="83655"/>
    <lineage>
        <taxon>Bacteria</taxon>
        <taxon>Pseudomonadati</taxon>
        <taxon>Pseudomonadota</taxon>
        <taxon>Gammaproteobacteria</taxon>
        <taxon>Enterobacterales</taxon>
        <taxon>Enterobacteriaceae</taxon>
        <taxon>Leclercia</taxon>
    </lineage>
</organism>
<evidence type="ECO:0000313" key="4">
    <source>
        <dbReference type="EMBL" id="QDK20208.1"/>
    </source>
</evidence>
<feature type="domain" description="Acyltransferase 3" evidence="2">
    <location>
        <begin position="19"/>
        <end position="332"/>
    </location>
</feature>
<reference evidence="4 5" key="1">
    <citation type="submission" date="2019-01" db="EMBL/GenBank/DDBJ databases">
        <title>Florfenicol resistance in Enterobacteriaceae and whole-genome sequence analysis of florfenicol-resistant Leclercia adecarboxylata strain R25.</title>
        <authorList>
            <person name="Bao Q."/>
            <person name="Ying Y."/>
        </authorList>
    </citation>
    <scope>NUCLEOTIDE SEQUENCE [LARGE SCALE GENOMIC DNA]</scope>
    <source>
        <strain evidence="4 5">R25</strain>
    </source>
</reference>
<proteinExistence type="predicted"/>
<feature type="transmembrane region" description="Helical" evidence="1">
    <location>
        <begin position="258"/>
        <end position="276"/>
    </location>
</feature>
<dbReference type="InterPro" id="IPR050879">
    <property type="entry name" value="Acyltransferase_3"/>
</dbReference>
<keyword evidence="1" id="KW-1133">Transmembrane helix</keyword>
<dbReference type="GO" id="GO:0016020">
    <property type="term" value="C:membrane"/>
    <property type="evidence" value="ECO:0007669"/>
    <property type="project" value="TreeGrafter"/>
</dbReference>
<feature type="transmembrane region" description="Helical" evidence="1">
    <location>
        <begin position="358"/>
        <end position="377"/>
    </location>
</feature>
<keyword evidence="4" id="KW-0012">Acyltransferase</keyword>
<dbReference type="EMBL" id="CP035382">
    <property type="protein sequence ID" value="QDK20208.1"/>
    <property type="molecule type" value="Genomic_DNA"/>
</dbReference>
<keyword evidence="1" id="KW-0472">Membrane</keyword>
<evidence type="ECO:0000256" key="1">
    <source>
        <dbReference type="SAM" id="Phobius"/>
    </source>
</evidence>
<feature type="domain" description="SGNH" evidence="3">
    <location>
        <begin position="412"/>
        <end position="655"/>
    </location>
</feature>
<dbReference type="PANTHER" id="PTHR23028:SF53">
    <property type="entry name" value="ACYL_TRANSF_3 DOMAIN-CONTAINING PROTEIN"/>
    <property type="match status" value="1"/>
</dbReference>
<feature type="transmembrane region" description="Helical" evidence="1">
    <location>
        <begin position="297"/>
        <end position="314"/>
    </location>
</feature>
<evidence type="ECO:0000313" key="5">
    <source>
        <dbReference type="Proteomes" id="UP000317812"/>
    </source>
</evidence>
<evidence type="ECO:0000259" key="2">
    <source>
        <dbReference type="Pfam" id="PF01757"/>
    </source>
</evidence>
<name>A0AAP9DCF6_9ENTR</name>
<dbReference type="Pfam" id="PF19040">
    <property type="entry name" value="SGNH"/>
    <property type="match status" value="1"/>
</dbReference>
<accession>A0AAP9DCF6</accession>
<keyword evidence="4" id="KW-0808">Transferase</keyword>
<keyword evidence="1" id="KW-0812">Transmembrane</keyword>
<dbReference type="GO" id="GO:0009103">
    <property type="term" value="P:lipopolysaccharide biosynthetic process"/>
    <property type="evidence" value="ECO:0007669"/>
    <property type="project" value="TreeGrafter"/>
</dbReference>
<sequence length="659" mass="74544">MPTSYHSGKVASPSKQYRHDINGLRAWAVLAVMFYHFDVPGFAGGFVGVDMFFVISGFLMTAIIINGLEQNRFSLWEFYLARARRILPALMMLLACLVIPGWFWLPTADYHTLAAHAAAALLFISNLIFWRQTSYFEADAHETWLLHTWSLSVEWQFYILLPIGCIVLWRWWGYRGAQVCLLAIGLASLLVSIYASSRWPGAAFYLLPARIWEMLAGGMIWWITRTRPMIRPWARLAEGLGFILIILAIVMFDATLRWPGYLALVPVAGTMLVLAAHRSHSWLTANPLTRHLGASSYSVYLWHWPLVVLLTYSGQQDNPLWIAAGIVFSLLLGELSLRWIEIPTRRELGKLTFNRQQCVLGSALLLTGLMAVGARFLHVDERIDPAIERIARESENVNPRQDACFTLSGIASTSCVFGGETIKAIVIGDSHADAMITSVQQALKHPNEGVLDWSYVSCPTIDDLHRNPDNKDADCYGFNKWAAQEIVKYDRHIPLIIINRTSAYAFGEHNIKDKMHIPLAYFDQPQRTITPDFIKHYSAQLVKTACTYAQARTVYITRPVPEMMYNVPKTLSRAMMFGQPVPQIFISLEAYHQRNAAVWAAQDQAARQCGVKILDPLPYLCHDGRCSGSKAGLPIYRDDDHLSEYGNKLLVPMFRTVFQ</sequence>
<feature type="transmembrane region" description="Helical" evidence="1">
    <location>
        <begin position="179"/>
        <end position="196"/>
    </location>
</feature>
<feature type="transmembrane region" description="Helical" evidence="1">
    <location>
        <begin position="86"/>
        <end position="105"/>
    </location>
</feature>
<dbReference type="GO" id="GO:0016747">
    <property type="term" value="F:acyltransferase activity, transferring groups other than amino-acyl groups"/>
    <property type="evidence" value="ECO:0007669"/>
    <property type="project" value="InterPro"/>
</dbReference>
<evidence type="ECO:0000259" key="3">
    <source>
        <dbReference type="Pfam" id="PF19040"/>
    </source>
</evidence>
<feature type="transmembrane region" description="Helical" evidence="1">
    <location>
        <begin position="320"/>
        <end position="337"/>
    </location>
</feature>
<feature type="transmembrane region" description="Helical" evidence="1">
    <location>
        <begin position="43"/>
        <end position="65"/>
    </location>
</feature>
<protein>
    <submittedName>
        <fullName evidence="4">Acyltransferase</fullName>
    </submittedName>
</protein>
<feature type="transmembrane region" description="Helical" evidence="1">
    <location>
        <begin position="202"/>
        <end position="224"/>
    </location>
</feature>
<feature type="transmembrane region" description="Helical" evidence="1">
    <location>
        <begin position="155"/>
        <end position="172"/>
    </location>
</feature>
<dbReference type="Proteomes" id="UP000317812">
    <property type="component" value="Chromosome"/>
</dbReference>
<dbReference type="PANTHER" id="PTHR23028">
    <property type="entry name" value="ACETYLTRANSFERASE"/>
    <property type="match status" value="1"/>
</dbReference>
<dbReference type="AlphaFoldDB" id="A0AAP9DCF6"/>
<gene>
    <name evidence="4" type="ORF">ES815_18635</name>
</gene>
<dbReference type="InterPro" id="IPR043968">
    <property type="entry name" value="SGNH"/>
</dbReference>